<name>A0A7Y9ZFM5_9MICO</name>
<dbReference type="PROSITE" id="PS00089">
    <property type="entry name" value="RIBORED_LARGE"/>
    <property type="match status" value="1"/>
</dbReference>
<organism evidence="13 14">
    <name type="scientific">Demequina lutea</name>
    <dbReference type="NCBI Taxonomy" id="431489"/>
    <lineage>
        <taxon>Bacteria</taxon>
        <taxon>Bacillati</taxon>
        <taxon>Actinomycetota</taxon>
        <taxon>Actinomycetes</taxon>
        <taxon>Micrococcales</taxon>
        <taxon>Demequinaceae</taxon>
        <taxon>Demequina</taxon>
    </lineage>
</organism>
<evidence type="ECO:0000256" key="8">
    <source>
        <dbReference type="ARBA" id="ARBA00047754"/>
    </source>
</evidence>
<keyword evidence="7 10" id="KW-0215">Deoxyribonucleotide synthesis</keyword>
<dbReference type="SUPFAM" id="SSF48168">
    <property type="entry name" value="R1 subunit of ribonucleotide reductase, N-terminal domain"/>
    <property type="match status" value="1"/>
</dbReference>
<dbReference type="InterPro" id="IPR013509">
    <property type="entry name" value="RNR_lsu_N"/>
</dbReference>
<accession>A0A7Y9ZFM5</accession>
<dbReference type="Pfam" id="PF00317">
    <property type="entry name" value="Ribonuc_red_lgN"/>
    <property type="match status" value="1"/>
</dbReference>
<reference evidence="13 14" key="1">
    <citation type="submission" date="2020-07" db="EMBL/GenBank/DDBJ databases">
        <title>Sequencing the genomes of 1000 actinobacteria strains.</title>
        <authorList>
            <person name="Klenk H.-P."/>
        </authorList>
    </citation>
    <scope>NUCLEOTIDE SEQUENCE [LARGE SCALE GENOMIC DNA]</scope>
    <source>
        <strain evidence="13 14">DSM 19970</strain>
    </source>
</reference>
<dbReference type="InterPro" id="IPR008926">
    <property type="entry name" value="RNR_R1-su_N"/>
</dbReference>
<dbReference type="InterPro" id="IPR005144">
    <property type="entry name" value="ATP-cone_dom"/>
</dbReference>
<evidence type="ECO:0000256" key="5">
    <source>
        <dbReference type="ARBA" id="ARBA00022840"/>
    </source>
</evidence>
<dbReference type="CDD" id="cd01679">
    <property type="entry name" value="RNR_I"/>
    <property type="match status" value="1"/>
</dbReference>
<evidence type="ECO:0000256" key="9">
    <source>
        <dbReference type="PROSITE-ProRule" id="PRU00492"/>
    </source>
</evidence>
<dbReference type="SUPFAM" id="SSF51998">
    <property type="entry name" value="PFL-like glycyl radical enzymes"/>
    <property type="match status" value="1"/>
</dbReference>
<dbReference type="Pfam" id="PF03477">
    <property type="entry name" value="ATP-cone"/>
    <property type="match status" value="1"/>
</dbReference>
<evidence type="ECO:0000256" key="11">
    <source>
        <dbReference type="SAM" id="MobiDB-lite"/>
    </source>
</evidence>
<dbReference type="UniPathway" id="UPA00326"/>
<dbReference type="AlphaFoldDB" id="A0A7Y9ZFM5"/>
<dbReference type="PROSITE" id="PS51161">
    <property type="entry name" value="ATP_CONE"/>
    <property type="match status" value="1"/>
</dbReference>
<evidence type="ECO:0000256" key="10">
    <source>
        <dbReference type="RuleBase" id="RU003410"/>
    </source>
</evidence>
<dbReference type="InterPro" id="IPR013346">
    <property type="entry name" value="NrdE_NrdA_C"/>
</dbReference>
<evidence type="ECO:0000256" key="4">
    <source>
        <dbReference type="ARBA" id="ARBA00022741"/>
    </source>
</evidence>
<feature type="region of interest" description="Disordered" evidence="11">
    <location>
        <begin position="804"/>
        <end position="823"/>
    </location>
</feature>
<comment type="function">
    <text evidence="10">Provides the precursors necessary for DNA synthesis. Catalyzes the biosynthesis of deoxyribonucleotides from the corresponding ribonucleotides.</text>
</comment>
<dbReference type="NCBIfam" id="TIGR02506">
    <property type="entry name" value="NrdE_NrdA"/>
    <property type="match status" value="1"/>
</dbReference>
<dbReference type="GO" id="GO:0009263">
    <property type="term" value="P:deoxyribonucleotide biosynthetic process"/>
    <property type="evidence" value="ECO:0007669"/>
    <property type="project" value="UniProtKB-KW"/>
</dbReference>
<feature type="domain" description="ATP-cone" evidence="12">
    <location>
        <begin position="29"/>
        <end position="120"/>
    </location>
</feature>
<keyword evidence="6 10" id="KW-0560">Oxidoreductase</keyword>
<dbReference type="EMBL" id="JACBZO010000001">
    <property type="protein sequence ID" value="NYI42491.1"/>
    <property type="molecule type" value="Genomic_DNA"/>
</dbReference>
<sequence>MTITENNAADVNGDVASAVADANPTRTGIHVTKRDGTREPYNADRINKAIERAAAGLPDQISITTQVASELAITLFDGITTEQLDEAAIGVAVQNVKDDPDFDIVASRLLRKVIYKRVLGGFDTDLELALLHQARFPGYIRDAVEEGLLDTRLESLFDLDALAAAIDHRRDDLMRYIGTVTMRNRYMITDRHGKALEVPQYFWMRVCMGLSLNENNPTEMALKFYEKVSRLEYLPAGSTLVNAGTSYPQLSNCFVMQMEDDMDHIAKTVGDVMWLTKGTGGIGLSVTKLRSEGSPIKSNNTSSTGPIPFMHTIDSTLRAVSRGGKKFGALCFYMENWHLDFPQFLDLRQNSGDPYRRTRTANTAVWISDEFMKRVAANEDWYLFDPADAPDLVELVGSAFSRRYNELVALAEAGKVRRFKKMGAREQYKAILISLQASSHPWLTWKDTINNRALNTNTGTIHLSNLCTEICLPQDRENIAVCNLASINLSAHYIDGKIDWERMETSVRLSVRQLDNLVDITLSSVPESEHANKENRAIGLGVMGFTDVTEKMGLAYESEESYDLIDQIVEFVSFHAIDESADLARERGSYSNFEGSGWSKGLVPFDTIAIAEADRGVPIAVNRTMRQDWDTLRAKVAGGMRNATLMAVAPTASIGLVAGTTPGFDPQFSQIFSRATSSGKFLEVNRNLVKDLQDLGLWEDVKDELLATQGDLSRIEGIPEHLQEVYKTSFQLSPYAFIEVAARAQKWIDQAISRNIYLEDRDVENMMALYAAAWERGVKTTYYLHMKPRHTAEQSTVRVNKTEKINTTGSANGQGKGSSGPAKKGFGGFGGAKKGFGAATAAADAPVADAVIADEGVAQAVEAAPAAQAPAAAPVKRGFGAVATSAAPVPSAQVVVEASPRTGGISIAPASFMSALAAKAFAPAPEQKPVVPPSALPAIVEPPLVETAGVETAGVETASAGETDRFDAYEAPEGATMLEVVETVYSADGDMEMVGGVACPVDPMERLQCESCQ</sequence>
<dbReference type="InterPro" id="IPR000788">
    <property type="entry name" value="RNR_lg_C"/>
</dbReference>
<evidence type="ECO:0000256" key="6">
    <source>
        <dbReference type="ARBA" id="ARBA00023002"/>
    </source>
</evidence>
<dbReference type="GO" id="GO:0005971">
    <property type="term" value="C:ribonucleoside-diphosphate reductase complex"/>
    <property type="evidence" value="ECO:0007669"/>
    <property type="project" value="TreeGrafter"/>
</dbReference>
<comment type="catalytic activity">
    <reaction evidence="8 10">
        <text>a 2'-deoxyribonucleoside 5'-diphosphate + [thioredoxin]-disulfide + H2O = a ribonucleoside 5'-diphosphate + [thioredoxin]-dithiol</text>
        <dbReference type="Rhea" id="RHEA:23252"/>
        <dbReference type="Rhea" id="RHEA-COMP:10698"/>
        <dbReference type="Rhea" id="RHEA-COMP:10700"/>
        <dbReference type="ChEBI" id="CHEBI:15377"/>
        <dbReference type="ChEBI" id="CHEBI:29950"/>
        <dbReference type="ChEBI" id="CHEBI:50058"/>
        <dbReference type="ChEBI" id="CHEBI:57930"/>
        <dbReference type="ChEBI" id="CHEBI:73316"/>
        <dbReference type="EC" id="1.17.4.1"/>
    </reaction>
</comment>
<evidence type="ECO:0000256" key="3">
    <source>
        <dbReference type="ARBA" id="ARBA00022533"/>
    </source>
</evidence>
<dbReference type="InterPro" id="IPR039718">
    <property type="entry name" value="Rrm1"/>
</dbReference>
<evidence type="ECO:0000256" key="1">
    <source>
        <dbReference type="ARBA" id="ARBA00010406"/>
    </source>
</evidence>
<comment type="similarity">
    <text evidence="1 10">Belongs to the ribonucleoside diphosphate reductase large chain family.</text>
</comment>
<keyword evidence="3" id="KW-0021">Allosteric enzyme</keyword>
<dbReference type="GO" id="GO:0004748">
    <property type="term" value="F:ribonucleoside-diphosphate reductase activity, thioredoxin disulfide as acceptor"/>
    <property type="evidence" value="ECO:0007669"/>
    <property type="project" value="UniProtKB-EC"/>
</dbReference>
<dbReference type="PANTHER" id="PTHR11573:SF6">
    <property type="entry name" value="RIBONUCLEOSIDE-DIPHOSPHATE REDUCTASE LARGE SUBUNIT"/>
    <property type="match status" value="1"/>
</dbReference>
<dbReference type="Pfam" id="PF02867">
    <property type="entry name" value="Ribonuc_red_lgC"/>
    <property type="match status" value="1"/>
</dbReference>
<dbReference type="Proteomes" id="UP000547973">
    <property type="component" value="Unassembled WGS sequence"/>
</dbReference>
<evidence type="ECO:0000313" key="14">
    <source>
        <dbReference type="Proteomes" id="UP000547973"/>
    </source>
</evidence>
<dbReference type="Gene3D" id="3.20.70.20">
    <property type="match status" value="1"/>
</dbReference>
<keyword evidence="14" id="KW-1185">Reference proteome</keyword>
<dbReference type="GO" id="GO:0005524">
    <property type="term" value="F:ATP binding"/>
    <property type="evidence" value="ECO:0007669"/>
    <property type="project" value="UniProtKB-UniRule"/>
</dbReference>
<dbReference type="PRINTS" id="PR01183">
    <property type="entry name" value="RIBORDTASEM1"/>
</dbReference>
<proteinExistence type="inferred from homology"/>
<evidence type="ECO:0000313" key="13">
    <source>
        <dbReference type="EMBL" id="NYI42491.1"/>
    </source>
</evidence>
<evidence type="ECO:0000256" key="7">
    <source>
        <dbReference type="ARBA" id="ARBA00023116"/>
    </source>
</evidence>
<evidence type="ECO:0000259" key="12">
    <source>
        <dbReference type="PROSITE" id="PS51161"/>
    </source>
</evidence>
<dbReference type="PANTHER" id="PTHR11573">
    <property type="entry name" value="RIBONUCLEOSIDE-DIPHOSPHATE REDUCTASE LARGE CHAIN"/>
    <property type="match status" value="1"/>
</dbReference>
<keyword evidence="4 9" id="KW-0547">Nucleotide-binding</keyword>
<protein>
    <recommendedName>
        <fullName evidence="2 10">Ribonucleoside-diphosphate reductase</fullName>
        <ecNumber evidence="2 10">1.17.4.1</ecNumber>
    </recommendedName>
</protein>
<comment type="caution">
    <text evidence="13">The sequence shown here is derived from an EMBL/GenBank/DDBJ whole genome shotgun (WGS) entry which is preliminary data.</text>
</comment>
<keyword evidence="5 9" id="KW-0067">ATP-binding</keyword>
<gene>
    <name evidence="13" type="ORF">BKA03_002610</name>
</gene>
<evidence type="ECO:0000256" key="2">
    <source>
        <dbReference type="ARBA" id="ARBA00012274"/>
    </source>
</evidence>
<dbReference type="EC" id="1.17.4.1" evidence="2 10"/>
<dbReference type="NCBIfam" id="NF005101">
    <property type="entry name" value="PRK06539.1"/>
    <property type="match status" value="1"/>
</dbReference>